<dbReference type="SUPFAM" id="SSF103190">
    <property type="entry name" value="Sensory domain-like"/>
    <property type="match status" value="1"/>
</dbReference>
<dbReference type="Gene3D" id="3.30.565.10">
    <property type="entry name" value="Histidine kinase-like ATPase, C-terminal domain"/>
    <property type="match status" value="1"/>
</dbReference>
<dbReference type="PROSITE" id="PS50109">
    <property type="entry name" value="HIS_KIN"/>
    <property type="match status" value="1"/>
</dbReference>
<keyword evidence="4" id="KW-1003">Cell membrane</keyword>
<dbReference type="Gene3D" id="6.10.250.3020">
    <property type="match status" value="1"/>
</dbReference>
<dbReference type="GO" id="GO:0005524">
    <property type="term" value="F:ATP binding"/>
    <property type="evidence" value="ECO:0007669"/>
    <property type="project" value="UniProtKB-KW"/>
</dbReference>
<keyword evidence="7 15" id="KW-0812">Transmembrane</keyword>
<dbReference type="AlphaFoldDB" id="A0A4R1N3Q8"/>
<dbReference type="SUPFAM" id="SSF47384">
    <property type="entry name" value="Homodimeric domain of signal transducing histidine kinase"/>
    <property type="match status" value="1"/>
</dbReference>
<evidence type="ECO:0000256" key="14">
    <source>
        <dbReference type="SAM" id="Coils"/>
    </source>
</evidence>
<evidence type="ECO:0000256" key="8">
    <source>
        <dbReference type="ARBA" id="ARBA00022741"/>
    </source>
</evidence>
<evidence type="ECO:0000256" key="1">
    <source>
        <dbReference type="ARBA" id="ARBA00000085"/>
    </source>
</evidence>
<feature type="domain" description="Histidine kinase" evidence="16">
    <location>
        <begin position="391"/>
        <end position="599"/>
    </location>
</feature>
<evidence type="ECO:0000256" key="3">
    <source>
        <dbReference type="ARBA" id="ARBA00012438"/>
    </source>
</evidence>
<dbReference type="Gene3D" id="3.30.450.20">
    <property type="entry name" value="PAS domain"/>
    <property type="match status" value="2"/>
</dbReference>
<dbReference type="InterPro" id="IPR005467">
    <property type="entry name" value="His_kinase_dom"/>
</dbReference>
<dbReference type="Pfam" id="PF02743">
    <property type="entry name" value="dCache_1"/>
    <property type="match status" value="1"/>
</dbReference>
<dbReference type="SUPFAM" id="SSF55874">
    <property type="entry name" value="ATPase domain of HSP90 chaperone/DNA topoisomerase II/histidine kinase"/>
    <property type="match status" value="1"/>
</dbReference>
<keyword evidence="11 15" id="KW-1133">Transmembrane helix</keyword>
<evidence type="ECO:0000256" key="13">
    <source>
        <dbReference type="ARBA" id="ARBA00023136"/>
    </source>
</evidence>
<dbReference type="PIRSF" id="PIRSF036431">
    <property type="entry name" value="STHK_DctB"/>
    <property type="match status" value="1"/>
</dbReference>
<dbReference type="InterPro" id="IPR003661">
    <property type="entry name" value="HisK_dim/P_dom"/>
</dbReference>
<feature type="transmembrane region" description="Helical" evidence="15">
    <location>
        <begin position="36"/>
        <end position="59"/>
    </location>
</feature>
<dbReference type="SMART" id="SM00387">
    <property type="entry name" value="HATPase_c"/>
    <property type="match status" value="1"/>
</dbReference>
<dbReference type="PRINTS" id="PR00344">
    <property type="entry name" value="BCTRLSENSOR"/>
</dbReference>
<name>A0A4R1N3Q8_9RHOB</name>
<evidence type="ECO:0000256" key="7">
    <source>
        <dbReference type="ARBA" id="ARBA00022692"/>
    </source>
</evidence>
<organism evidence="17 18">
    <name type="scientific">Shimia isoporae</name>
    <dbReference type="NCBI Taxonomy" id="647720"/>
    <lineage>
        <taxon>Bacteria</taxon>
        <taxon>Pseudomonadati</taxon>
        <taxon>Pseudomonadota</taxon>
        <taxon>Alphaproteobacteria</taxon>
        <taxon>Rhodobacterales</taxon>
        <taxon>Roseobacteraceae</taxon>
    </lineage>
</organism>
<dbReference type="InterPro" id="IPR004358">
    <property type="entry name" value="Sig_transdc_His_kin-like_C"/>
</dbReference>
<accession>A0A4R1N3Q8</accession>
<dbReference type="InterPro" id="IPR033479">
    <property type="entry name" value="dCache_1"/>
</dbReference>
<dbReference type="RefSeq" id="WP_341785807.1">
    <property type="nucleotide sequence ID" value="NZ_SMGR01000002.1"/>
</dbReference>
<dbReference type="InterPro" id="IPR036890">
    <property type="entry name" value="HATPase_C_sf"/>
</dbReference>
<sequence>MGAFVVFTHTEQQDGRSGGTVFLCAPRGIDMRVSTYSLLFVAAIVAVIGLSQGTYRYFLSEELSKAEGRLSLYQSSVKAELERYSHLTHILARDPFVIDTAEGAGTGKLNDRLEDFAAQSGLDAIYLMDENGFTISASNFRDAGGFIGQNYAFRPYFKRAISGEQGRFYAIGATTGLPGYFIANAVENSGETPVGVVAIKIDFSDLEESWRNSGEQVLLANEDGVILLSSDPSWQYRTLAPLSETQRAEIAAAKQFPGQALEALDWVDMSGNWARISDGKRLHLSASDPTHNWTLHYFSGDDRASARSWLVTALFALVGGAVFTVLQIGRTRRVGAALTRSEMEEAKLREANERLAVEIEERNAAERRLKRTQTELDRASRLAALGQLSASVTHELGQPIAAMRNHLAAAEIGANGQSKLTRNLGGLVDRMEGITRQLRFFARSESEPFTDVDLSSSVKAALELVTTNLESGAVEVRLDLPETPVWVRGIALRVEQVMTNVLRNAIDAMEETGQPEIRISVQTDGVTAWVEIADNGHGFGDVTLPEMQEPFVTTRESGRGMGLGLSISASIVKDHDGTMSAKARDGGGTVFRISFPAVQTDEKYHD</sequence>
<keyword evidence="8" id="KW-0547">Nucleotide-binding</keyword>
<dbReference type="Pfam" id="PF02518">
    <property type="entry name" value="HATPase_c"/>
    <property type="match status" value="1"/>
</dbReference>
<dbReference type="EMBL" id="SMGR01000002">
    <property type="protein sequence ID" value="TCL01348.1"/>
    <property type="molecule type" value="Genomic_DNA"/>
</dbReference>
<dbReference type="GO" id="GO:0000155">
    <property type="term" value="F:phosphorelay sensor kinase activity"/>
    <property type="evidence" value="ECO:0007669"/>
    <property type="project" value="InterPro"/>
</dbReference>
<keyword evidence="5" id="KW-0597">Phosphoprotein</keyword>
<comment type="subcellular location">
    <subcellularLocation>
        <location evidence="2">Cell membrane</location>
        <topology evidence="2">Multi-pass membrane protein</topology>
    </subcellularLocation>
</comment>
<feature type="coiled-coil region" evidence="14">
    <location>
        <begin position="341"/>
        <end position="382"/>
    </location>
</feature>
<dbReference type="PANTHER" id="PTHR43065:SF46">
    <property type="entry name" value="C4-DICARBOXYLATE TRANSPORT SENSOR PROTEIN DCTB"/>
    <property type="match status" value="1"/>
</dbReference>
<evidence type="ECO:0000256" key="9">
    <source>
        <dbReference type="ARBA" id="ARBA00022777"/>
    </source>
</evidence>
<evidence type="ECO:0000256" key="6">
    <source>
        <dbReference type="ARBA" id="ARBA00022679"/>
    </source>
</evidence>
<evidence type="ECO:0000256" key="10">
    <source>
        <dbReference type="ARBA" id="ARBA00022840"/>
    </source>
</evidence>
<dbReference type="InterPro" id="IPR003594">
    <property type="entry name" value="HATPase_dom"/>
</dbReference>
<keyword evidence="9 17" id="KW-0418">Kinase</keyword>
<reference evidence="17 18" key="1">
    <citation type="submission" date="2019-03" db="EMBL/GenBank/DDBJ databases">
        <title>Genomic Encyclopedia of Archaeal and Bacterial Type Strains, Phase II (KMG-II): from individual species to whole genera.</title>
        <authorList>
            <person name="Goeker M."/>
        </authorList>
    </citation>
    <scope>NUCLEOTIDE SEQUENCE [LARGE SCALE GENOMIC DNA]</scope>
    <source>
        <strain evidence="17 18">DSM 26433</strain>
    </source>
</reference>
<evidence type="ECO:0000256" key="4">
    <source>
        <dbReference type="ARBA" id="ARBA00022475"/>
    </source>
</evidence>
<keyword evidence="6" id="KW-0808">Transferase</keyword>
<dbReference type="EC" id="2.7.13.3" evidence="3"/>
<dbReference type="InterPro" id="IPR029151">
    <property type="entry name" value="Sensor-like_sf"/>
</dbReference>
<evidence type="ECO:0000256" key="11">
    <source>
        <dbReference type="ARBA" id="ARBA00022989"/>
    </source>
</evidence>
<dbReference type="InterPro" id="IPR036097">
    <property type="entry name" value="HisK_dim/P_sf"/>
</dbReference>
<dbReference type="PANTHER" id="PTHR43065">
    <property type="entry name" value="SENSOR HISTIDINE KINASE"/>
    <property type="match status" value="1"/>
</dbReference>
<dbReference type="InterPro" id="IPR017055">
    <property type="entry name" value="Sig_transdc_His_kinase_DctB"/>
</dbReference>
<keyword evidence="14" id="KW-0175">Coiled coil</keyword>
<dbReference type="Proteomes" id="UP000295673">
    <property type="component" value="Unassembled WGS sequence"/>
</dbReference>
<evidence type="ECO:0000313" key="18">
    <source>
        <dbReference type="Proteomes" id="UP000295673"/>
    </source>
</evidence>
<keyword evidence="10" id="KW-0067">ATP-binding</keyword>
<dbReference type="CDD" id="cd00082">
    <property type="entry name" value="HisKA"/>
    <property type="match status" value="1"/>
</dbReference>
<dbReference type="Gene3D" id="1.10.287.130">
    <property type="match status" value="1"/>
</dbReference>
<evidence type="ECO:0000256" key="5">
    <source>
        <dbReference type="ARBA" id="ARBA00022553"/>
    </source>
</evidence>
<evidence type="ECO:0000259" key="16">
    <source>
        <dbReference type="PROSITE" id="PS50109"/>
    </source>
</evidence>
<proteinExistence type="predicted"/>
<comment type="catalytic activity">
    <reaction evidence="1">
        <text>ATP + protein L-histidine = ADP + protein N-phospho-L-histidine.</text>
        <dbReference type="EC" id="2.7.13.3"/>
    </reaction>
</comment>
<evidence type="ECO:0000256" key="2">
    <source>
        <dbReference type="ARBA" id="ARBA00004651"/>
    </source>
</evidence>
<evidence type="ECO:0000256" key="15">
    <source>
        <dbReference type="SAM" id="Phobius"/>
    </source>
</evidence>
<evidence type="ECO:0000256" key="12">
    <source>
        <dbReference type="ARBA" id="ARBA00023012"/>
    </source>
</evidence>
<evidence type="ECO:0000313" key="17">
    <source>
        <dbReference type="EMBL" id="TCL01348.1"/>
    </source>
</evidence>
<keyword evidence="12" id="KW-0902">Two-component regulatory system</keyword>
<dbReference type="GO" id="GO:0005886">
    <property type="term" value="C:plasma membrane"/>
    <property type="evidence" value="ECO:0007669"/>
    <property type="project" value="UniProtKB-SubCell"/>
</dbReference>
<comment type="caution">
    <text evidence="17">The sequence shown here is derived from an EMBL/GenBank/DDBJ whole genome shotgun (WGS) entry which is preliminary data.</text>
</comment>
<keyword evidence="18" id="KW-1185">Reference proteome</keyword>
<dbReference type="SMART" id="SM00388">
    <property type="entry name" value="HisKA"/>
    <property type="match status" value="1"/>
</dbReference>
<dbReference type="CDD" id="cd12914">
    <property type="entry name" value="PDC1_DGC_like"/>
    <property type="match status" value="1"/>
</dbReference>
<keyword evidence="13 15" id="KW-0472">Membrane</keyword>
<protein>
    <recommendedName>
        <fullName evidence="3">histidine kinase</fullName>
        <ecNumber evidence="3">2.7.13.3</ecNumber>
    </recommendedName>
</protein>
<gene>
    <name evidence="17" type="ORF">BXY66_2662</name>
</gene>